<proteinExistence type="predicted"/>
<dbReference type="Gene3D" id="3.40.50.11860">
    <property type="entry name" value="Diphthamide synthesis DPH1/DPH2 domain 3"/>
    <property type="match status" value="1"/>
</dbReference>
<dbReference type="InterPro" id="IPR016435">
    <property type="entry name" value="DPH1/DPH2"/>
</dbReference>
<dbReference type="GO" id="GO:0046872">
    <property type="term" value="F:metal ion binding"/>
    <property type="evidence" value="ECO:0007669"/>
    <property type="project" value="UniProtKB-KW"/>
</dbReference>
<reference evidence="10" key="1">
    <citation type="journal article" date="2015" name="Proc. Natl. Acad. Sci. U.S.A.">
        <title>Networks of energetic and metabolic interactions define dynamics in microbial communities.</title>
        <authorList>
            <person name="Embree M."/>
            <person name="Liu J.K."/>
            <person name="Al-Bassam M.M."/>
            <person name="Zengler K."/>
        </authorList>
    </citation>
    <scope>NUCLEOTIDE SEQUENCE</scope>
</reference>
<evidence type="ECO:0000313" key="10">
    <source>
        <dbReference type="EMBL" id="KUG16002.1"/>
    </source>
</evidence>
<evidence type="ECO:0000256" key="5">
    <source>
        <dbReference type="ARBA" id="ARBA00022691"/>
    </source>
</evidence>
<dbReference type="InterPro" id="IPR042263">
    <property type="entry name" value="DPH1/DPH2_1"/>
</dbReference>
<dbReference type="NCBIfam" id="TIGR03682">
    <property type="entry name" value="arCOG04112"/>
    <property type="match status" value="1"/>
</dbReference>
<dbReference type="EMBL" id="LNQE01001517">
    <property type="protein sequence ID" value="KUG16002.1"/>
    <property type="molecule type" value="Genomic_DNA"/>
</dbReference>
<comment type="caution">
    <text evidence="10">The sequence shown here is derived from an EMBL/GenBank/DDBJ whole genome shotgun (WGS) entry which is preliminary data.</text>
</comment>
<dbReference type="GO" id="GO:0017183">
    <property type="term" value="P:protein histidyl modification to diphthamide"/>
    <property type="evidence" value="ECO:0007669"/>
    <property type="project" value="UniProtKB-UniPathway"/>
</dbReference>
<keyword evidence="7" id="KW-0408">Iron</keyword>
<sequence>MDRALSTTGSEFVDFGYELDLDLAVHLIKKSGAARVGLQAPEGLKRATPIVAARIAEETGAEVIISGDPCFGACDVDTRLSGEVDLMLHMGHAGIGEEPEKVIFLEARMNEDLRGVVEKAIGELKSKRVGVSTTVQHVHKLDGALEVLAEHGIEGLLGPASGRIKYPGQVLGCCYASAKALDVDEYLFIGTGQFHPLGIALATGKRVLAADPVTCEILEIDPDPMLRRRFAAISRAADAKSFAVLVSKKSGQKRMELARRMMALGEARGREMFLVYLDNIEPDRLLNLGARAAVSTACPRVALDDSAKYSIPVLTPPEFEVLVGKRKWEDYLFDEIDDI</sequence>
<name>A0A0W8F629_9ZZZZ</name>
<dbReference type="Gene3D" id="3.40.50.11850">
    <property type="entry name" value="Diphthamide synthesis DPH1/DPH2 domain 2"/>
    <property type="match status" value="1"/>
</dbReference>
<dbReference type="AlphaFoldDB" id="A0A0W8F629"/>
<dbReference type="NCBIfam" id="TIGR00322">
    <property type="entry name" value="diphth2_R"/>
    <property type="match status" value="1"/>
</dbReference>
<organism evidence="10">
    <name type="scientific">hydrocarbon metagenome</name>
    <dbReference type="NCBI Taxonomy" id="938273"/>
    <lineage>
        <taxon>unclassified sequences</taxon>
        <taxon>metagenomes</taxon>
        <taxon>ecological metagenomes</taxon>
    </lineage>
</organism>
<dbReference type="InterPro" id="IPR022428">
    <property type="entry name" value="Dph2_arc"/>
</dbReference>
<dbReference type="UniPathway" id="UPA00559"/>
<dbReference type="PANTHER" id="PTHR10762:SF1">
    <property type="entry name" value="2-(3-AMINO-3-CARBOXYPROPYL)HISTIDINE SYNTHASE SUBUNIT 1"/>
    <property type="match status" value="1"/>
</dbReference>
<evidence type="ECO:0000256" key="8">
    <source>
        <dbReference type="ARBA" id="ARBA00023014"/>
    </source>
</evidence>
<dbReference type="Gene3D" id="3.40.50.11840">
    <property type="entry name" value="Diphthamide synthesis DPH1/DPH2 domain 1"/>
    <property type="match status" value="1"/>
</dbReference>
<dbReference type="PANTHER" id="PTHR10762">
    <property type="entry name" value="DIPHTHAMIDE BIOSYNTHESIS PROTEIN"/>
    <property type="match status" value="1"/>
</dbReference>
<evidence type="ECO:0000256" key="2">
    <source>
        <dbReference type="ARBA" id="ARBA00005156"/>
    </source>
</evidence>
<comment type="pathway">
    <text evidence="2">Protein modification; peptidyl-diphthamide biosynthesis.</text>
</comment>
<accession>A0A0W8F629</accession>
<evidence type="ECO:0000256" key="4">
    <source>
        <dbReference type="ARBA" id="ARBA00022679"/>
    </source>
</evidence>
<evidence type="ECO:0000256" key="6">
    <source>
        <dbReference type="ARBA" id="ARBA00022723"/>
    </source>
</evidence>
<protein>
    <recommendedName>
        <fullName evidence="3">2-(3-amino-3-carboxypropyl)histidine synthase</fullName>
        <ecNumber evidence="3">2.5.1.108</ecNumber>
    </recommendedName>
</protein>
<dbReference type="GO" id="GO:0051536">
    <property type="term" value="F:iron-sulfur cluster binding"/>
    <property type="evidence" value="ECO:0007669"/>
    <property type="project" value="UniProtKB-KW"/>
</dbReference>
<keyword evidence="5" id="KW-0949">S-adenosyl-L-methionine</keyword>
<dbReference type="GO" id="GO:0090560">
    <property type="term" value="F:2-(3-amino-3-carboxypropyl)histidine synthase activity"/>
    <property type="evidence" value="ECO:0007669"/>
    <property type="project" value="UniProtKB-EC"/>
</dbReference>
<keyword evidence="6" id="KW-0479">Metal-binding</keyword>
<dbReference type="PIRSF" id="PIRSF004967">
    <property type="entry name" value="DPH1"/>
    <property type="match status" value="1"/>
</dbReference>
<evidence type="ECO:0000256" key="3">
    <source>
        <dbReference type="ARBA" id="ARBA00012221"/>
    </source>
</evidence>
<gene>
    <name evidence="10" type="ORF">ASZ90_014333</name>
</gene>
<evidence type="ECO:0000256" key="9">
    <source>
        <dbReference type="ARBA" id="ARBA00048403"/>
    </source>
</evidence>
<dbReference type="InterPro" id="IPR042264">
    <property type="entry name" value="DPH1/DPH2_2"/>
</dbReference>
<evidence type="ECO:0000256" key="7">
    <source>
        <dbReference type="ARBA" id="ARBA00023004"/>
    </source>
</evidence>
<dbReference type="InterPro" id="IPR035435">
    <property type="entry name" value="DPH1/DPH2_euk_archaea"/>
</dbReference>
<dbReference type="EC" id="2.5.1.108" evidence="3"/>
<dbReference type="InterPro" id="IPR042265">
    <property type="entry name" value="DPH1/DPH2_3"/>
</dbReference>
<keyword evidence="4" id="KW-0808">Transferase</keyword>
<keyword evidence="8" id="KW-0411">Iron-sulfur</keyword>
<evidence type="ECO:0000256" key="1">
    <source>
        <dbReference type="ARBA" id="ARBA00001966"/>
    </source>
</evidence>
<dbReference type="SFLD" id="SFLDS00032">
    <property type="entry name" value="Radical_SAM_3-amino-3-carboxyp"/>
    <property type="match status" value="1"/>
</dbReference>
<comment type="catalytic activity">
    <reaction evidence="9">
        <text>L-histidyl-[translation elongation factor 2] + S-adenosyl-L-methionine = 2-[(3S)-amino-3-carboxypropyl]-L-histidyl-[translation elongation factor 2] + S-methyl-5'-thioadenosine + H(+)</text>
        <dbReference type="Rhea" id="RHEA:36783"/>
        <dbReference type="Rhea" id="RHEA-COMP:9748"/>
        <dbReference type="Rhea" id="RHEA-COMP:9749"/>
        <dbReference type="ChEBI" id="CHEBI:15378"/>
        <dbReference type="ChEBI" id="CHEBI:17509"/>
        <dbReference type="ChEBI" id="CHEBI:29979"/>
        <dbReference type="ChEBI" id="CHEBI:59789"/>
        <dbReference type="ChEBI" id="CHEBI:73995"/>
        <dbReference type="EC" id="2.5.1.108"/>
    </reaction>
</comment>
<dbReference type="Pfam" id="PF01866">
    <property type="entry name" value="Diphthamide_syn"/>
    <property type="match status" value="1"/>
</dbReference>
<comment type="cofactor">
    <cofactor evidence="1">
        <name>[4Fe-4S] cluster</name>
        <dbReference type="ChEBI" id="CHEBI:49883"/>
    </cofactor>
</comment>